<feature type="binding site" evidence="5">
    <location>
        <position position="150"/>
    </location>
    <ligand>
        <name>molybdate</name>
        <dbReference type="ChEBI" id="CHEBI:36264"/>
    </ligand>
</feature>
<dbReference type="Pfam" id="PF13531">
    <property type="entry name" value="SBP_bac_11"/>
    <property type="match status" value="1"/>
</dbReference>
<dbReference type="SUPFAM" id="SSF53850">
    <property type="entry name" value="Periplasmic binding protein-like II"/>
    <property type="match status" value="1"/>
</dbReference>
<dbReference type="GO" id="GO:1901359">
    <property type="term" value="F:tungstate binding"/>
    <property type="evidence" value="ECO:0007669"/>
    <property type="project" value="UniProtKB-ARBA"/>
</dbReference>
<evidence type="ECO:0000313" key="8">
    <source>
        <dbReference type="Proteomes" id="UP000622687"/>
    </source>
</evidence>
<dbReference type="InterPro" id="IPR050682">
    <property type="entry name" value="ModA/WtpA"/>
</dbReference>
<dbReference type="NCBIfam" id="TIGR01256">
    <property type="entry name" value="modA"/>
    <property type="match status" value="1"/>
</dbReference>
<dbReference type="PIRSF" id="PIRSF004846">
    <property type="entry name" value="ModA"/>
    <property type="match status" value="1"/>
</dbReference>
<feature type="binding site" evidence="5">
    <location>
        <position position="69"/>
    </location>
    <ligand>
        <name>molybdate</name>
        <dbReference type="ChEBI" id="CHEBI:36264"/>
    </ligand>
</feature>
<accession>A0A934HVB4</accession>
<name>A0A934HVB4_9CLOT</name>
<dbReference type="Proteomes" id="UP000622687">
    <property type="component" value="Unassembled WGS sequence"/>
</dbReference>
<keyword evidence="3 5" id="KW-0479">Metal-binding</keyword>
<evidence type="ECO:0000256" key="3">
    <source>
        <dbReference type="ARBA" id="ARBA00022723"/>
    </source>
</evidence>
<keyword evidence="2 5" id="KW-0500">Molybdenum</keyword>
<comment type="similarity">
    <text evidence="1">Belongs to the bacterial solute-binding protein ModA family.</text>
</comment>
<evidence type="ECO:0000313" key="7">
    <source>
        <dbReference type="EMBL" id="MBI6872614.1"/>
    </source>
</evidence>
<feature type="signal peptide" evidence="6">
    <location>
        <begin position="1"/>
        <end position="21"/>
    </location>
</feature>
<feature type="binding site" evidence="5">
    <location>
        <position position="177"/>
    </location>
    <ligand>
        <name>molybdate</name>
        <dbReference type="ChEBI" id="CHEBI:36264"/>
    </ligand>
</feature>
<dbReference type="CDD" id="cd13537">
    <property type="entry name" value="PBP2_YvgL_like"/>
    <property type="match status" value="1"/>
</dbReference>
<dbReference type="FunFam" id="3.40.190.10:FF:000035">
    <property type="entry name" value="Molybdate ABC transporter substrate-binding protein"/>
    <property type="match status" value="1"/>
</dbReference>
<gene>
    <name evidence="7" type="primary">modA</name>
    <name evidence="7" type="ORF">I6U51_07800</name>
</gene>
<dbReference type="Gene3D" id="3.40.190.10">
    <property type="entry name" value="Periplasmic binding protein-like II"/>
    <property type="match status" value="2"/>
</dbReference>
<protein>
    <submittedName>
        <fullName evidence="7">Molybdate ABC transporter substrate-binding protein</fullName>
    </submittedName>
</protein>
<keyword evidence="8" id="KW-1185">Reference proteome</keyword>
<keyword evidence="4 6" id="KW-0732">Signal</keyword>
<feature type="chain" id="PRO_5039656307" evidence="6">
    <location>
        <begin position="22"/>
        <end position="260"/>
    </location>
</feature>
<dbReference type="RefSeq" id="WP_211142112.1">
    <property type="nucleotide sequence ID" value="NZ_JAEEGB010000007.1"/>
</dbReference>
<comment type="caution">
    <text evidence="7">The sequence shown here is derived from an EMBL/GenBank/DDBJ whole genome shotgun (WGS) entry which is preliminary data.</text>
</comment>
<dbReference type="GO" id="GO:0015689">
    <property type="term" value="P:molybdate ion transport"/>
    <property type="evidence" value="ECO:0007669"/>
    <property type="project" value="InterPro"/>
</dbReference>
<dbReference type="InterPro" id="IPR005950">
    <property type="entry name" value="ModA"/>
</dbReference>
<organism evidence="7 8">
    <name type="scientific">Clostridium aciditolerans</name>
    <dbReference type="NCBI Taxonomy" id="339861"/>
    <lineage>
        <taxon>Bacteria</taxon>
        <taxon>Bacillati</taxon>
        <taxon>Bacillota</taxon>
        <taxon>Clostridia</taxon>
        <taxon>Eubacteriales</taxon>
        <taxon>Clostridiaceae</taxon>
        <taxon>Clostridium</taxon>
    </lineage>
</organism>
<dbReference type="InterPro" id="IPR041879">
    <property type="entry name" value="YvgL-like_PBP2"/>
</dbReference>
<dbReference type="PROSITE" id="PS51257">
    <property type="entry name" value="PROKAR_LIPOPROTEIN"/>
    <property type="match status" value="1"/>
</dbReference>
<evidence type="ECO:0000256" key="4">
    <source>
        <dbReference type="ARBA" id="ARBA00022729"/>
    </source>
</evidence>
<evidence type="ECO:0000256" key="5">
    <source>
        <dbReference type="PIRSR" id="PIRSR004846-1"/>
    </source>
</evidence>
<feature type="binding site" evidence="5">
    <location>
        <position position="42"/>
    </location>
    <ligand>
        <name>molybdate</name>
        <dbReference type="ChEBI" id="CHEBI:36264"/>
    </ligand>
</feature>
<evidence type="ECO:0000256" key="2">
    <source>
        <dbReference type="ARBA" id="ARBA00022505"/>
    </source>
</evidence>
<dbReference type="GO" id="GO:0030973">
    <property type="term" value="F:molybdate ion binding"/>
    <property type="evidence" value="ECO:0007669"/>
    <property type="project" value="TreeGrafter"/>
</dbReference>
<dbReference type="EMBL" id="JAEEGB010000007">
    <property type="protein sequence ID" value="MBI6872614.1"/>
    <property type="molecule type" value="Genomic_DNA"/>
</dbReference>
<reference evidence="7" key="1">
    <citation type="submission" date="2020-12" db="EMBL/GenBank/DDBJ databases">
        <title>Clostridium thailandense sp. nov., a novel acetogenic bacterium isolated from peat land soil in Thailand.</title>
        <authorList>
            <person name="Chaikitkaew S."/>
            <person name="Birkeland N.K."/>
        </authorList>
    </citation>
    <scope>NUCLEOTIDE SEQUENCE</scope>
    <source>
        <strain evidence="7">DSM 17425</strain>
    </source>
</reference>
<dbReference type="PANTHER" id="PTHR30632:SF0">
    <property type="entry name" value="SULFATE-BINDING PROTEIN"/>
    <property type="match status" value="1"/>
</dbReference>
<evidence type="ECO:0000256" key="1">
    <source>
        <dbReference type="ARBA" id="ARBA00009175"/>
    </source>
</evidence>
<dbReference type="AlphaFoldDB" id="A0A934HVB4"/>
<evidence type="ECO:0000256" key="6">
    <source>
        <dbReference type="SAM" id="SignalP"/>
    </source>
</evidence>
<dbReference type="GO" id="GO:0046872">
    <property type="term" value="F:metal ion binding"/>
    <property type="evidence" value="ECO:0007669"/>
    <property type="project" value="UniProtKB-KW"/>
</dbReference>
<feature type="binding site" evidence="5">
    <location>
        <position position="195"/>
    </location>
    <ligand>
        <name>molybdate</name>
        <dbReference type="ChEBI" id="CHEBI:36264"/>
    </ligand>
</feature>
<sequence>MRKILISAMAVLSLISFTACGKTANEANKSPEKNITISAAASLKDALNELKPKYEQKNNVKLTLNFGSSGTLQKQIEQGASVDIFISAGMKQMDDLNTKNLIDKDTKKNLLKNKLVLIVSNDYKDKIKSINDVINNDVKISVGEPASVPAGQYAKETLTNLNQWDKISSKIVYGKDVTQVATYVEKGEAAAGIVYNSDTISLKNCSIVQIFDEKLHKPILYPEAVISSSKNKDEAKKFLEYLNSEDAKATFKKYGFETVS</sequence>
<proteinExistence type="inferred from homology"/>
<dbReference type="PANTHER" id="PTHR30632">
    <property type="entry name" value="MOLYBDATE-BINDING PERIPLASMIC PROTEIN"/>
    <property type="match status" value="1"/>
</dbReference>